<evidence type="ECO:0000313" key="2">
    <source>
        <dbReference type="Proteomes" id="UP000315010"/>
    </source>
</evidence>
<gene>
    <name evidence="1" type="ORF">CA13_63890</name>
</gene>
<comment type="caution">
    <text evidence="1">The sequence shown here is derived from an EMBL/GenBank/DDBJ whole genome shotgun (WGS) entry which is preliminary data.</text>
</comment>
<name>A0A5C5ZCM9_9BACT</name>
<dbReference type="Proteomes" id="UP000315010">
    <property type="component" value="Unassembled WGS sequence"/>
</dbReference>
<reference evidence="1 2" key="1">
    <citation type="submission" date="2019-02" db="EMBL/GenBank/DDBJ databases">
        <title>Deep-cultivation of Planctomycetes and their phenomic and genomic characterization uncovers novel biology.</title>
        <authorList>
            <person name="Wiegand S."/>
            <person name="Jogler M."/>
            <person name="Boedeker C."/>
            <person name="Pinto D."/>
            <person name="Vollmers J."/>
            <person name="Rivas-Marin E."/>
            <person name="Kohn T."/>
            <person name="Peeters S.H."/>
            <person name="Heuer A."/>
            <person name="Rast P."/>
            <person name="Oberbeckmann S."/>
            <person name="Bunk B."/>
            <person name="Jeske O."/>
            <person name="Meyerdierks A."/>
            <person name="Storesund J.E."/>
            <person name="Kallscheuer N."/>
            <person name="Luecker S."/>
            <person name="Lage O.M."/>
            <person name="Pohl T."/>
            <person name="Merkel B.J."/>
            <person name="Hornburger P."/>
            <person name="Mueller R.-W."/>
            <person name="Bruemmer F."/>
            <person name="Labrenz M."/>
            <person name="Spormann A.M."/>
            <person name="Op Den Camp H."/>
            <person name="Overmann J."/>
            <person name="Amann R."/>
            <person name="Jetten M.S.M."/>
            <person name="Mascher T."/>
            <person name="Medema M.H."/>
            <person name="Devos D.P."/>
            <person name="Kaster A.-K."/>
            <person name="Ovreas L."/>
            <person name="Rohde M."/>
            <person name="Galperin M.Y."/>
            <person name="Jogler C."/>
        </authorList>
    </citation>
    <scope>NUCLEOTIDE SEQUENCE [LARGE SCALE GENOMIC DNA]</scope>
    <source>
        <strain evidence="1 2">CA13</strain>
    </source>
</reference>
<organism evidence="1 2">
    <name type="scientific">Novipirellula herctigrandis</name>
    <dbReference type="NCBI Taxonomy" id="2527986"/>
    <lineage>
        <taxon>Bacteria</taxon>
        <taxon>Pseudomonadati</taxon>
        <taxon>Planctomycetota</taxon>
        <taxon>Planctomycetia</taxon>
        <taxon>Pirellulales</taxon>
        <taxon>Pirellulaceae</taxon>
        <taxon>Novipirellula</taxon>
    </lineage>
</organism>
<proteinExistence type="predicted"/>
<keyword evidence="2" id="KW-1185">Reference proteome</keyword>
<protein>
    <submittedName>
        <fullName evidence="1">Uncharacterized protein</fullName>
    </submittedName>
</protein>
<evidence type="ECO:0000313" key="1">
    <source>
        <dbReference type="EMBL" id="TWT84908.1"/>
    </source>
</evidence>
<dbReference type="EMBL" id="SJPJ01000001">
    <property type="protein sequence ID" value="TWT84908.1"/>
    <property type="molecule type" value="Genomic_DNA"/>
</dbReference>
<dbReference type="AlphaFoldDB" id="A0A5C5ZCM9"/>
<sequence length="242" mass="26864">MSFGNPHAKFHHDEEGECTVGIKKILQTTVFVLSMFAGFPAFSKQSTHAVGLFRNEVGAVQGYTLFAPRPNKTFPNAHWVPSPRNDAEKVMVLYRNYRSDHSTFKGGDIPITKNGTFDWAKHAISKPICEPFHAGNMASGNRLPNGNTLLFESVKGRIQRLTPAPEMVWKYVVPVERSGPMVQGETIPVDFDGDHLTPICLAYRYAADYPGLQGNELISNDVIEKQVRFVSLQGESPTRGEA</sequence>
<accession>A0A5C5ZCM9</accession>